<organism evidence="2">
    <name type="scientific">uncultured Caudovirales phage</name>
    <dbReference type="NCBI Taxonomy" id="2100421"/>
    <lineage>
        <taxon>Viruses</taxon>
        <taxon>Duplodnaviria</taxon>
        <taxon>Heunggongvirae</taxon>
        <taxon>Uroviricota</taxon>
        <taxon>Caudoviricetes</taxon>
        <taxon>Peduoviridae</taxon>
        <taxon>Maltschvirus</taxon>
        <taxon>Maltschvirus maltsch</taxon>
    </lineage>
</organism>
<evidence type="ECO:0000313" key="2">
    <source>
        <dbReference type="EMBL" id="CAB5220446.1"/>
    </source>
</evidence>
<accession>A0A6J7WRB7</accession>
<reference evidence="2" key="1">
    <citation type="submission" date="2020-05" db="EMBL/GenBank/DDBJ databases">
        <authorList>
            <person name="Chiriac C."/>
            <person name="Salcher M."/>
            <person name="Ghai R."/>
            <person name="Kavagutti S V."/>
        </authorList>
    </citation>
    <scope>NUCLEOTIDE SEQUENCE</scope>
</reference>
<sequence length="85" mass="9343">MDIQTIGVIAALVIQAAGTVWWAATLNGKVATLEERFDSIEGEQRAQDKLLSQINTTVARLDERTTAMVSTMDRLEKRLNLSVAP</sequence>
<dbReference type="EMBL" id="LR798285">
    <property type="protein sequence ID" value="CAB5220446.1"/>
    <property type="molecule type" value="Genomic_DNA"/>
</dbReference>
<gene>
    <name evidence="2" type="ORF">UFOVP233_78</name>
</gene>
<keyword evidence="1" id="KW-0472">Membrane</keyword>
<feature type="transmembrane region" description="Helical" evidence="1">
    <location>
        <begin position="6"/>
        <end position="26"/>
    </location>
</feature>
<evidence type="ECO:0000256" key="1">
    <source>
        <dbReference type="SAM" id="Phobius"/>
    </source>
</evidence>
<keyword evidence="1" id="KW-1133">Transmembrane helix</keyword>
<proteinExistence type="predicted"/>
<protein>
    <submittedName>
        <fullName evidence="2">Uncharacterized protein</fullName>
    </submittedName>
</protein>
<keyword evidence="1" id="KW-0812">Transmembrane</keyword>
<name>A0A6J7WRB7_9CAUD</name>